<organism evidence="2 3">
    <name type="scientific">Youngiibacter multivorans</name>
    <dbReference type="NCBI Taxonomy" id="937251"/>
    <lineage>
        <taxon>Bacteria</taxon>
        <taxon>Bacillati</taxon>
        <taxon>Bacillota</taxon>
        <taxon>Clostridia</taxon>
        <taxon>Eubacteriales</taxon>
        <taxon>Clostridiaceae</taxon>
        <taxon>Youngiibacter</taxon>
    </lineage>
</organism>
<feature type="transmembrane region" description="Helical" evidence="1">
    <location>
        <begin position="163"/>
        <end position="189"/>
    </location>
</feature>
<evidence type="ECO:0000313" key="2">
    <source>
        <dbReference type="EMBL" id="MBP1920015.1"/>
    </source>
</evidence>
<feature type="transmembrane region" description="Helical" evidence="1">
    <location>
        <begin position="17"/>
        <end position="40"/>
    </location>
</feature>
<dbReference type="Proteomes" id="UP001519271">
    <property type="component" value="Unassembled WGS sequence"/>
</dbReference>
<comment type="caution">
    <text evidence="2">The sequence shown here is derived from an EMBL/GenBank/DDBJ whole genome shotgun (WGS) entry which is preliminary data.</text>
</comment>
<dbReference type="InterPro" id="IPR024529">
    <property type="entry name" value="ECF_trnsprt_substrate-spec"/>
</dbReference>
<evidence type="ECO:0000313" key="3">
    <source>
        <dbReference type="Proteomes" id="UP001519271"/>
    </source>
</evidence>
<gene>
    <name evidence="2" type="ORF">J2Z34_002513</name>
</gene>
<feature type="transmembrane region" description="Helical" evidence="1">
    <location>
        <begin position="123"/>
        <end position="143"/>
    </location>
</feature>
<name>A0ABS4G6W6_9CLOT</name>
<protein>
    <submittedName>
        <fullName evidence="2">Membrane protein</fullName>
    </submittedName>
</protein>
<dbReference type="Pfam" id="PF12822">
    <property type="entry name" value="ECF_trnsprt"/>
    <property type="match status" value="1"/>
</dbReference>
<feature type="transmembrane region" description="Helical" evidence="1">
    <location>
        <begin position="89"/>
        <end position="111"/>
    </location>
</feature>
<sequence length="196" mass="20457">MQTTKKTPTSFINTRQLAIVGLLSGISILLSMTPLGFIPIPPINATIMHIPVVIGAILEGPVVGALIGLIFGVTSFAKAFATPTPLSFIFWNPIISIGVRILIGVVSAYVYRLLGKSKTSVVISALAGSLTNTIGVMGLIYLFYVAKYAETLGISLEAAKAGIVGVVVTSGIPEAILCSMVTLAVVTAVRKSRKGR</sequence>
<evidence type="ECO:0000256" key="1">
    <source>
        <dbReference type="SAM" id="Phobius"/>
    </source>
</evidence>
<keyword evidence="1" id="KW-0812">Transmembrane</keyword>
<dbReference type="RefSeq" id="WP_209460195.1">
    <property type="nucleotide sequence ID" value="NZ_JAGGKC010000022.1"/>
</dbReference>
<keyword evidence="3" id="KW-1185">Reference proteome</keyword>
<reference evidence="2 3" key="1">
    <citation type="submission" date="2021-03" db="EMBL/GenBank/DDBJ databases">
        <title>Genomic Encyclopedia of Type Strains, Phase IV (KMG-IV): sequencing the most valuable type-strain genomes for metagenomic binning, comparative biology and taxonomic classification.</title>
        <authorList>
            <person name="Goeker M."/>
        </authorList>
    </citation>
    <scope>NUCLEOTIDE SEQUENCE [LARGE SCALE GENOMIC DNA]</scope>
    <source>
        <strain evidence="2 3">DSM 6139</strain>
    </source>
</reference>
<dbReference type="Gene3D" id="1.10.1760.20">
    <property type="match status" value="1"/>
</dbReference>
<feature type="transmembrane region" description="Helical" evidence="1">
    <location>
        <begin position="52"/>
        <end position="77"/>
    </location>
</feature>
<keyword evidence="1" id="KW-1133">Transmembrane helix</keyword>
<dbReference type="EMBL" id="JAGGKC010000022">
    <property type="protein sequence ID" value="MBP1920015.1"/>
    <property type="molecule type" value="Genomic_DNA"/>
</dbReference>
<keyword evidence="1" id="KW-0472">Membrane</keyword>
<accession>A0ABS4G6W6</accession>
<proteinExistence type="predicted"/>